<dbReference type="PANTHER" id="PTHR43072:SF23">
    <property type="entry name" value="UPF0039 PROTEIN C11D3.02C"/>
    <property type="match status" value="1"/>
</dbReference>
<evidence type="ECO:0000256" key="1">
    <source>
        <dbReference type="ARBA" id="ARBA00022679"/>
    </source>
</evidence>
<dbReference type="GO" id="GO:0016747">
    <property type="term" value="F:acyltransferase activity, transferring groups other than amino-acyl groups"/>
    <property type="evidence" value="ECO:0007669"/>
    <property type="project" value="InterPro"/>
</dbReference>
<organism evidence="4 5">
    <name type="scientific">Mesocricetibacter intestinalis</name>
    <dbReference type="NCBI Taxonomy" id="1521930"/>
    <lineage>
        <taxon>Bacteria</taxon>
        <taxon>Pseudomonadati</taxon>
        <taxon>Pseudomonadota</taxon>
        <taxon>Gammaproteobacteria</taxon>
        <taxon>Pasteurellales</taxon>
        <taxon>Pasteurellaceae</taxon>
        <taxon>Mesocricetibacter</taxon>
    </lineage>
</organism>
<evidence type="ECO:0000256" key="2">
    <source>
        <dbReference type="ARBA" id="ARBA00023315"/>
    </source>
</evidence>
<protein>
    <submittedName>
        <fullName evidence="4">Phosphinothricin acetyltransferase</fullName>
    </submittedName>
</protein>
<dbReference type="RefSeq" id="WP_133545694.1">
    <property type="nucleotide sequence ID" value="NZ_SNYQ01000009.1"/>
</dbReference>
<proteinExistence type="predicted"/>
<sequence>MIIRKATEQDYASILDIYNQAIPCRRITADLTPVTPQSRRRWFDFHLSDDKYPLWVINEEKNEIQRPADILGWGSFSPFYPREAFDNTAEISIYLDPNATGKGLGSKLLHFMIEQMAPREIHTLMAYVIEENQVSRRMFEKQGFSQWGRYPHIANMGDSLQTFLMYGFQQGIENLCAATAKAKRD</sequence>
<dbReference type="CDD" id="cd04301">
    <property type="entry name" value="NAT_SF"/>
    <property type="match status" value="1"/>
</dbReference>
<dbReference type="AlphaFoldDB" id="A0A4V3D9G7"/>
<feature type="domain" description="N-acetyltransferase" evidence="3">
    <location>
        <begin position="1"/>
        <end position="161"/>
    </location>
</feature>
<dbReference type="EMBL" id="SNYQ01000009">
    <property type="protein sequence ID" value="TDQ56649.1"/>
    <property type="molecule type" value="Genomic_DNA"/>
</dbReference>
<dbReference type="PANTHER" id="PTHR43072">
    <property type="entry name" value="N-ACETYLTRANSFERASE"/>
    <property type="match status" value="1"/>
</dbReference>
<accession>A0A4V3D9G7</accession>
<dbReference type="Gene3D" id="3.40.630.30">
    <property type="match status" value="1"/>
</dbReference>
<dbReference type="Proteomes" id="UP000295657">
    <property type="component" value="Unassembled WGS sequence"/>
</dbReference>
<dbReference type="PROSITE" id="PS51186">
    <property type="entry name" value="GNAT"/>
    <property type="match status" value="1"/>
</dbReference>
<evidence type="ECO:0000313" key="4">
    <source>
        <dbReference type="EMBL" id="TDQ56649.1"/>
    </source>
</evidence>
<keyword evidence="5" id="KW-1185">Reference proteome</keyword>
<comment type="caution">
    <text evidence="4">The sequence shown here is derived from an EMBL/GenBank/DDBJ whole genome shotgun (WGS) entry which is preliminary data.</text>
</comment>
<name>A0A4V3D9G7_9PAST</name>
<evidence type="ECO:0000259" key="3">
    <source>
        <dbReference type="PROSITE" id="PS51186"/>
    </source>
</evidence>
<dbReference type="SUPFAM" id="SSF55729">
    <property type="entry name" value="Acyl-CoA N-acyltransferases (Nat)"/>
    <property type="match status" value="1"/>
</dbReference>
<evidence type="ECO:0000313" key="5">
    <source>
        <dbReference type="Proteomes" id="UP000295657"/>
    </source>
</evidence>
<dbReference type="InterPro" id="IPR000182">
    <property type="entry name" value="GNAT_dom"/>
</dbReference>
<dbReference type="InterPro" id="IPR016181">
    <property type="entry name" value="Acyl_CoA_acyltransferase"/>
</dbReference>
<keyword evidence="1 4" id="KW-0808">Transferase</keyword>
<reference evidence="4 5" key="1">
    <citation type="submission" date="2019-03" db="EMBL/GenBank/DDBJ databases">
        <title>Genomic Encyclopedia of Type Strains, Phase IV (KMG-IV): sequencing the most valuable type-strain genomes for metagenomic binning, comparative biology and taxonomic classification.</title>
        <authorList>
            <person name="Goeker M."/>
        </authorList>
    </citation>
    <scope>NUCLEOTIDE SEQUENCE [LARGE SCALE GENOMIC DNA]</scope>
    <source>
        <strain evidence="4 5">DSM 28403</strain>
    </source>
</reference>
<gene>
    <name evidence="4" type="ORF">EDC45_1859</name>
</gene>
<dbReference type="Pfam" id="PF00583">
    <property type="entry name" value="Acetyltransf_1"/>
    <property type="match status" value="1"/>
</dbReference>
<dbReference type="OrthoDB" id="5459937at2"/>
<keyword evidence="2" id="KW-0012">Acyltransferase</keyword>